<protein>
    <submittedName>
        <fullName evidence="8">ABC transporter permease</fullName>
    </submittedName>
</protein>
<feature type="transmembrane region" description="Helical" evidence="6">
    <location>
        <begin position="370"/>
        <end position="393"/>
    </location>
</feature>
<comment type="caution">
    <text evidence="8">The sequence shown here is derived from an EMBL/GenBank/DDBJ whole genome shotgun (WGS) entry which is preliminary data.</text>
</comment>
<proteinExistence type="predicted"/>
<accession>A0A926DX54</accession>
<feature type="transmembrane region" description="Helical" evidence="6">
    <location>
        <begin position="20"/>
        <end position="42"/>
    </location>
</feature>
<feature type="transmembrane region" description="Helical" evidence="6">
    <location>
        <begin position="284"/>
        <end position="306"/>
    </location>
</feature>
<keyword evidence="2" id="KW-1003">Cell membrane</keyword>
<keyword evidence="9" id="KW-1185">Reference proteome</keyword>
<dbReference type="InterPro" id="IPR013525">
    <property type="entry name" value="ABC2_TM"/>
</dbReference>
<comment type="subcellular location">
    <subcellularLocation>
        <location evidence="1">Cell membrane</location>
        <topology evidence="1">Multi-pass membrane protein</topology>
    </subcellularLocation>
</comment>
<evidence type="ECO:0000256" key="3">
    <source>
        <dbReference type="ARBA" id="ARBA00022692"/>
    </source>
</evidence>
<dbReference type="InterPro" id="IPR051449">
    <property type="entry name" value="ABC-2_transporter_component"/>
</dbReference>
<sequence length="419" mass="46111">MKQFWTVLQFELSQYLKNKAFIIVTVIGVVLIGLCMSIPSLLNLGTSSDTDTAEPPTAVEASDIDGAILVIDQTGYYTDTSLFTNGLSAQYTYQIEADPGETAIQDRINSGEIEAAIRITALDSITLYQESTGFSSLLLEQINGFFDTMNKMIQMESHGLTSDQSLSILTSTVSVNVVETGKSFMATYLISYVMIFLLYMSILLYGQLVATSVAGEKSNRAMEMLITSAKPTALMLGKVIASCLAGLIQLCVLILVAIGFYYLNAEALTSISFIEEIFRQSSSNIVYLLIFYILGFFSYGCLYGAVGSLASRTEDINTTSMPLILLTVVALFISVTCMATPENSLCVITSFIPFISPMTMFIRICMTNVPFYQILLSIFSNIAAILIFGWISAKIYRLGVLMYGKPPKMNEIFKMLRQK</sequence>
<evidence type="ECO:0000256" key="1">
    <source>
        <dbReference type="ARBA" id="ARBA00004651"/>
    </source>
</evidence>
<evidence type="ECO:0000256" key="5">
    <source>
        <dbReference type="ARBA" id="ARBA00023136"/>
    </source>
</evidence>
<evidence type="ECO:0000256" key="4">
    <source>
        <dbReference type="ARBA" id="ARBA00022989"/>
    </source>
</evidence>
<feature type="transmembrane region" description="Helical" evidence="6">
    <location>
        <begin position="345"/>
        <end position="364"/>
    </location>
</feature>
<name>A0A926DX54_9FIRM</name>
<dbReference type="RefSeq" id="WP_249290265.1">
    <property type="nucleotide sequence ID" value="NZ_JACRSQ010000069.1"/>
</dbReference>
<dbReference type="GO" id="GO:0140359">
    <property type="term" value="F:ABC-type transporter activity"/>
    <property type="evidence" value="ECO:0007669"/>
    <property type="project" value="InterPro"/>
</dbReference>
<organism evidence="8 9">
    <name type="scientific">Bianquea renquensis</name>
    <dbReference type="NCBI Taxonomy" id="2763661"/>
    <lineage>
        <taxon>Bacteria</taxon>
        <taxon>Bacillati</taxon>
        <taxon>Bacillota</taxon>
        <taxon>Clostridia</taxon>
        <taxon>Eubacteriales</taxon>
        <taxon>Bianqueaceae</taxon>
        <taxon>Bianquea</taxon>
    </lineage>
</organism>
<dbReference type="Pfam" id="PF12698">
    <property type="entry name" value="ABC2_membrane_3"/>
    <property type="match status" value="1"/>
</dbReference>
<dbReference type="Proteomes" id="UP000657006">
    <property type="component" value="Unassembled WGS sequence"/>
</dbReference>
<evidence type="ECO:0000259" key="7">
    <source>
        <dbReference type="Pfam" id="PF12698"/>
    </source>
</evidence>
<evidence type="ECO:0000313" key="9">
    <source>
        <dbReference type="Proteomes" id="UP000657006"/>
    </source>
</evidence>
<keyword evidence="4 6" id="KW-1133">Transmembrane helix</keyword>
<reference evidence="8" key="1">
    <citation type="submission" date="2020-08" db="EMBL/GenBank/DDBJ databases">
        <title>Genome public.</title>
        <authorList>
            <person name="Liu C."/>
            <person name="Sun Q."/>
        </authorList>
    </citation>
    <scope>NUCLEOTIDE SEQUENCE</scope>
    <source>
        <strain evidence="8">NSJ-32</strain>
    </source>
</reference>
<feature type="domain" description="ABC-2 type transporter transmembrane" evidence="7">
    <location>
        <begin position="19"/>
        <end position="393"/>
    </location>
</feature>
<evidence type="ECO:0000313" key="8">
    <source>
        <dbReference type="EMBL" id="MBC8545259.1"/>
    </source>
</evidence>
<keyword evidence="5 6" id="KW-0472">Membrane</keyword>
<dbReference type="EMBL" id="JACRSQ010000069">
    <property type="protein sequence ID" value="MBC8545259.1"/>
    <property type="molecule type" value="Genomic_DNA"/>
</dbReference>
<gene>
    <name evidence="8" type="ORF">H8730_17140</name>
</gene>
<dbReference type="PANTHER" id="PTHR30294">
    <property type="entry name" value="MEMBRANE COMPONENT OF ABC TRANSPORTER YHHJ-RELATED"/>
    <property type="match status" value="1"/>
</dbReference>
<keyword evidence="3 6" id="KW-0812">Transmembrane</keyword>
<evidence type="ECO:0000256" key="2">
    <source>
        <dbReference type="ARBA" id="ARBA00022475"/>
    </source>
</evidence>
<feature type="transmembrane region" description="Helical" evidence="6">
    <location>
        <begin position="189"/>
        <end position="210"/>
    </location>
</feature>
<evidence type="ECO:0000256" key="6">
    <source>
        <dbReference type="SAM" id="Phobius"/>
    </source>
</evidence>
<dbReference type="AlphaFoldDB" id="A0A926DX54"/>
<feature type="transmembrane region" description="Helical" evidence="6">
    <location>
        <begin position="318"/>
        <end position="338"/>
    </location>
</feature>
<dbReference type="GO" id="GO:0005886">
    <property type="term" value="C:plasma membrane"/>
    <property type="evidence" value="ECO:0007669"/>
    <property type="project" value="UniProtKB-SubCell"/>
</dbReference>
<feature type="transmembrane region" description="Helical" evidence="6">
    <location>
        <begin position="239"/>
        <end position="263"/>
    </location>
</feature>
<dbReference type="PANTHER" id="PTHR30294:SF29">
    <property type="entry name" value="MULTIDRUG ABC TRANSPORTER PERMEASE YBHS-RELATED"/>
    <property type="match status" value="1"/>
</dbReference>